<evidence type="ECO:0000256" key="1">
    <source>
        <dbReference type="SAM" id="MobiDB-lite"/>
    </source>
</evidence>
<reference evidence="2 3" key="1">
    <citation type="submission" date="2018-07" db="EMBL/GenBank/DDBJ databases">
        <title>Whole Genome Shotgun Sequence of Streptomyces spongiicola strain 531S.</title>
        <authorList>
            <person name="Dohra H."/>
            <person name="Kodani S."/>
        </authorList>
    </citation>
    <scope>NUCLEOTIDE SEQUENCE [LARGE SCALE GENOMIC DNA]</scope>
    <source>
        <strain evidence="2 3">531S</strain>
    </source>
</reference>
<protein>
    <submittedName>
        <fullName evidence="2">Uncharacterized protein</fullName>
    </submittedName>
</protein>
<gene>
    <name evidence="2" type="ORF">SSP531S_43500</name>
</gene>
<feature type="region of interest" description="Disordered" evidence="1">
    <location>
        <begin position="27"/>
        <end position="47"/>
    </location>
</feature>
<comment type="caution">
    <text evidence="2">The sequence shown here is derived from an EMBL/GenBank/DDBJ whole genome shotgun (WGS) entry which is preliminary data.</text>
</comment>
<dbReference type="EMBL" id="BGZL01000014">
    <property type="protein sequence ID" value="GBQ02886.1"/>
    <property type="molecule type" value="Genomic_DNA"/>
</dbReference>
<evidence type="ECO:0000313" key="3">
    <source>
        <dbReference type="Proteomes" id="UP000265354"/>
    </source>
</evidence>
<proteinExistence type="predicted"/>
<sequence>MAHIGADSRGQFVEPYAFGEPVAGVDQAHPGVWSQPEGGGEPGIAGAEDKDAGAVAAAVCRHTHGTAQRRRM</sequence>
<dbReference type="AlphaFoldDB" id="A0A388T2W5"/>
<name>A0A388T2W5_9ACTN</name>
<dbReference type="Proteomes" id="UP000265354">
    <property type="component" value="Unassembled WGS sequence"/>
</dbReference>
<accession>A0A388T2W5</accession>
<organism evidence="2 3">
    <name type="scientific">Streptomyces spongiicola</name>
    <dbReference type="NCBI Taxonomy" id="1690221"/>
    <lineage>
        <taxon>Bacteria</taxon>
        <taxon>Bacillati</taxon>
        <taxon>Actinomycetota</taxon>
        <taxon>Actinomycetes</taxon>
        <taxon>Kitasatosporales</taxon>
        <taxon>Streptomycetaceae</taxon>
        <taxon>Streptomyces</taxon>
    </lineage>
</organism>
<evidence type="ECO:0000313" key="2">
    <source>
        <dbReference type="EMBL" id="GBQ02886.1"/>
    </source>
</evidence>